<evidence type="ECO:0000256" key="4">
    <source>
        <dbReference type="SAM" id="Phobius"/>
    </source>
</evidence>
<dbReference type="RefSeq" id="WP_245304943.1">
    <property type="nucleotide sequence ID" value="NZ_FMAG01000013.1"/>
</dbReference>
<feature type="transmembrane region" description="Helical" evidence="4">
    <location>
        <begin position="119"/>
        <end position="141"/>
    </location>
</feature>
<keyword evidence="6" id="KW-1185">Reference proteome</keyword>
<keyword evidence="3" id="KW-0813">Transport</keyword>
<proteinExistence type="inferred from homology"/>
<evidence type="ECO:0000256" key="2">
    <source>
        <dbReference type="ARBA" id="ARBA00007783"/>
    </source>
</evidence>
<comment type="subcellular location">
    <subcellularLocation>
        <location evidence="1">Cell inner membrane</location>
        <topology evidence="1">Multi-pass membrane protein</topology>
    </subcellularLocation>
</comment>
<accession>A0A1C3XAZ5</accession>
<protein>
    <submittedName>
        <fullName evidence="5">Capsular polysaccharide transport system permease protein</fullName>
    </submittedName>
</protein>
<dbReference type="GO" id="GO:0015920">
    <property type="term" value="P:lipopolysaccharide transport"/>
    <property type="evidence" value="ECO:0007669"/>
    <property type="project" value="TreeGrafter"/>
</dbReference>
<feature type="transmembrane region" description="Helical" evidence="4">
    <location>
        <begin position="153"/>
        <end position="177"/>
    </location>
</feature>
<reference evidence="6" key="1">
    <citation type="submission" date="2016-08" db="EMBL/GenBank/DDBJ databases">
        <authorList>
            <person name="Varghese N."/>
            <person name="Submissions Spin"/>
        </authorList>
    </citation>
    <scope>NUCLEOTIDE SEQUENCE [LARGE SCALE GENOMIC DNA]</scope>
    <source>
        <strain evidence="6">HAMBI 2975</strain>
    </source>
</reference>
<feature type="transmembrane region" description="Helical" evidence="4">
    <location>
        <begin position="184"/>
        <end position="204"/>
    </location>
</feature>
<dbReference type="Proteomes" id="UP000199101">
    <property type="component" value="Unassembled WGS sequence"/>
</dbReference>
<dbReference type="InterPro" id="IPR000412">
    <property type="entry name" value="ABC_2_transport"/>
</dbReference>
<keyword evidence="4" id="KW-0472">Membrane</keyword>
<dbReference type="PRINTS" id="PR00164">
    <property type="entry name" value="ABC2TRNSPORT"/>
</dbReference>
<dbReference type="STRING" id="410764.GA0061103_0581"/>
<dbReference type="PANTHER" id="PTHR30413:SF8">
    <property type="entry name" value="TRANSPORT PERMEASE PROTEIN"/>
    <property type="match status" value="1"/>
</dbReference>
<evidence type="ECO:0000256" key="1">
    <source>
        <dbReference type="ARBA" id="ARBA00004429"/>
    </source>
</evidence>
<name>A0A1C3XAZ5_9HYPH</name>
<dbReference type="PANTHER" id="PTHR30413">
    <property type="entry name" value="INNER MEMBRANE TRANSPORT PERMEASE"/>
    <property type="match status" value="1"/>
</dbReference>
<feature type="transmembrane region" description="Helical" evidence="4">
    <location>
        <begin position="241"/>
        <end position="260"/>
    </location>
</feature>
<comment type="similarity">
    <text evidence="2">Belongs to the ABC-2 integral membrane protein family.</text>
</comment>
<sequence>MRKVYVDLRSLRYAAQQKMHVMNAVMLRDMRTRFFNHGLGFLIQSLWPLAHMIVLLILYRLAGKTTPYGESLNVFFATGLVPTLSFTYISRFMSLSLILNKPMLAFPAVQFTDILFARAFLEICAGAITLLLIMLILWALGDDPTPIDPLQALLCYLATILLAVGIGTLAGVVVMVFEFFATIYALLCIIFYVSSGTLFVANQLPDFIAIPLSYNPLVQSVEWMRCSYFENYSDRLVNQEYLIVFSISCLGLGLLLERLFRRQIMES</sequence>
<evidence type="ECO:0000256" key="3">
    <source>
        <dbReference type="ARBA" id="ARBA00022448"/>
    </source>
</evidence>
<feature type="transmembrane region" description="Helical" evidence="4">
    <location>
        <begin position="74"/>
        <end position="99"/>
    </location>
</feature>
<dbReference type="AlphaFoldDB" id="A0A1C3XAZ5"/>
<keyword evidence="4" id="KW-0812">Transmembrane</keyword>
<dbReference type="GO" id="GO:0043190">
    <property type="term" value="C:ATP-binding cassette (ABC) transporter complex"/>
    <property type="evidence" value="ECO:0007669"/>
    <property type="project" value="InterPro"/>
</dbReference>
<feature type="transmembrane region" description="Helical" evidence="4">
    <location>
        <begin position="38"/>
        <end position="62"/>
    </location>
</feature>
<keyword evidence="4" id="KW-1133">Transmembrane helix</keyword>
<dbReference type="EMBL" id="FMAG01000013">
    <property type="protein sequence ID" value="SCB49335.1"/>
    <property type="molecule type" value="Genomic_DNA"/>
</dbReference>
<organism evidence="5 6">
    <name type="scientific">Rhizobium multihospitium</name>
    <dbReference type="NCBI Taxonomy" id="410764"/>
    <lineage>
        <taxon>Bacteria</taxon>
        <taxon>Pseudomonadati</taxon>
        <taxon>Pseudomonadota</taxon>
        <taxon>Alphaproteobacteria</taxon>
        <taxon>Hyphomicrobiales</taxon>
        <taxon>Rhizobiaceae</taxon>
        <taxon>Rhizobium/Agrobacterium group</taxon>
        <taxon>Rhizobium</taxon>
    </lineage>
</organism>
<evidence type="ECO:0000313" key="5">
    <source>
        <dbReference type="EMBL" id="SCB49335.1"/>
    </source>
</evidence>
<gene>
    <name evidence="5" type="ORF">GA0061103_0581</name>
</gene>
<evidence type="ECO:0000313" key="6">
    <source>
        <dbReference type="Proteomes" id="UP000199101"/>
    </source>
</evidence>
<dbReference type="GO" id="GO:0140359">
    <property type="term" value="F:ABC-type transporter activity"/>
    <property type="evidence" value="ECO:0007669"/>
    <property type="project" value="InterPro"/>
</dbReference>